<gene>
    <name evidence="1" type="ORF">NE579_00645</name>
</gene>
<dbReference type="PANTHER" id="PTHR36452">
    <property type="entry name" value="CHROMOSOME 12, WHOLE GENOME SHOTGUN SEQUENCE"/>
    <property type="match status" value="1"/>
</dbReference>
<dbReference type="PIRSF" id="PIRSF028451">
    <property type="entry name" value="UCP028451"/>
    <property type="match status" value="1"/>
</dbReference>
<dbReference type="AlphaFoldDB" id="A0AAW5JM77"/>
<name>A0AAW5JM77_9FIRM</name>
<dbReference type="InterPro" id="IPR012808">
    <property type="entry name" value="CHP02453"/>
</dbReference>
<accession>A0AAW5JM77</accession>
<comment type="caution">
    <text evidence="1">The sequence shown here is derived from an EMBL/GenBank/DDBJ whole genome shotgun (WGS) entry which is preliminary data.</text>
</comment>
<evidence type="ECO:0000313" key="2">
    <source>
        <dbReference type="Proteomes" id="UP001204562"/>
    </source>
</evidence>
<organism evidence="1 2">
    <name type="scientific">Intestinimonas massiliensis</name>
    <name type="common">ex Afouda et al. 2020</name>
    <dbReference type="NCBI Taxonomy" id="1673721"/>
    <lineage>
        <taxon>Bacteria</taxon>
        <taxon>Bacillati</taxon>
        <taxon>Bacillota</taxon>
        <taxon>Clostridia</taxon>
        <taxon>Eubacteriales</taxon>
        <taxon>Intestinimonas</taxon>
    </lineage>
</organism>
<dbReference type="InterPro" id="IPR015996">
    <property type="entry name" value="UCP028451"/>
</dbReference>
<evidence type="ECO:0000313" key="1">
    <source>
        <dbReference type="EMBL" id="MCQ4768974.1"/>
    </source>
</evidence>
<reference evidence="1" key="1">
    <citation type="submission" date="2022-06" db="EMBL/GenBank/DDBJ databases">
        <title>Isolation of gut microbiota from human fecal samples.</title>
        <authorList>
            <person name="Pamer E.G."/>
            <person name="Barat B."/>
            <person name="Waligurski E."/>
            <person name="Medina S."/>
            <person name="Paddock L."/>
            <person name="Mostad J."/>
        </authorList>
    </citation>
    <scope>NUCLEOTIDE SEQUENCE</scope>
    <source>
        <strain evidence="1">DFI.9.91</strain>
    </source>
</reference>
<dbReference type="RefSeq" id="WP_256302890.1">
    <property type="nucleotide sequence ID" value="NZ_JANFYS010000001.1"/>
</dbReference>
<sequence length="224" mass="26621">MFQGFSNETIDFMWGIRFNNEKSWFEQHKETYRAHFYEPMKALAAQVYEIFQDRHGDLELMTRVSRIYRDARRLRGRGPYKDRLWFSMERPSEAWTCDPVFWFELAPEGYSYGMGYYAAKPATMARFRARLDRDPKPFEKLARALERQDVFTLEHACYKKPKGDPGKLLAPWYNSKNLSLLCQRPHDERLFSPDLVQTLAEGYDFLAPYYAYFLSLEGDPDPRA</sequence>
<dbReference type="Proteomes" id="UP001204562">
    <property type="component" value="Unassembled WGS sequence"/>
</dbReference>
<dbReference type="PANTHER" id="PTHR36452:SF1">
    <property type="entry name" value="DUF2461 DOMAIN-CONTAINING PROTEIN"/>
    <property type="match status" value="1"/>
</dbReference>
<dbReference type="EMBL" id="JANFYS010000001">
    <property type="protein sequence ID" value="MCQ4768974.1"/>
    <property type="molecule type" value="Genomic_DNA"/>
</dbReference>
<proteinExistence type="predicted"/>
<dbReference type="Pfam" id="PF09365">
    <property type="entry name" value="DUF2461"/>
    <property type="match status" value="1"/>
</dbReference>
<protein>
    <submittedName>
        <fullName evidence="1">DUF2461 domain-containing protein</fullName>
    </submittedName>
</protein>